<dbReference type="OMA" id="GHIICLS"/>
<dbReference type="InterPro" id="IPR020904">
    <property type="entry name" value="Sc_DH/Rdtase_CS"/>
</dbReference>
<dbReference type="SUPFAM" id="SSF51735">
    <property type="entry name" value="NAD(P)-binding Rossmann-fold domains"/>
    <property type="match status" value="1"/>
</dbReference>
<comment type="subcellular location">
    <subcellularLocation>
        <location evidence="1">Membrane</location>
        <topology evidence="1">Multi-pass membrane protein</topology>
    </subcellularLocation>
</comment>
<evidence type="ECO:0000256" key="7">
    <source>
        <dbReference type="ARBA" id="ARBA00023098"/>
    </source>
</evidence>
<evidence type="ECO:0000256" key="9">
    <source>
        <dbReference type="ARBA" id="ARBA00059620"/>
    </source>
</evidence>
<evidence type="ECO:0000313" key="15">
    <source>
        <dbReference type="Proteomes" id="UP000094527"/>
    </source>
</evidence>
<dbReference type="GO" id="GO:0052650">
    <property type="term" value="F:all-trans-retinol dehydrogenase (NADP+) activity"/>
    <property type="evidence" value="ECO:0007669"/>
    <property type="project" value="UniProtKB-ARBA"/>
</dbReference>
<keyword evidence="15" id="KW-1185">Reference proteome</keyword>
<dbReference type="FunFam" id="3.40.50.720:FF:000131">
    <property type="entry name" value="Short-chain dehydrogenase/reductase 3"/>
    <property type="match status" value="1"/>
</dbReference>
<evidence type="ECO:0000256" key="10">
    <source>
        <dbReference type="ARBA" id="ARBA00068717"/>
    </source>
</evidence>
<sequence>MTEVRIRRGLMFWLVAAKDVVLLYFYTLFVFLESFFQSVFPPRLKSLKDEIILVTGSASGIGRMICLELASTGAKLVCWDINKWDNDGLVKELRNLGATAYGYEVDVSDRQKVRTAAEQVKTDVGDITMIINNAGIMPCHSFLSHNPKEISRAFEVNVLSQMWVVREFLPRMIERKCGHIVAICSMAGLIGSRNLSVYSSTKFAVNGFMEALQDELAHLPEGLHIKFTTVYPTSCDTSFSKNIVHTRRDPQLVAKKTVEGIRRNKESICIPPTIVIFGFFLKSLPSKVFHAGRELMGIYSEPRPAATR</sequence>
<dbReference type="Gene3D" id="3.40.50.720">
    <property type="entry name" value="NAD(P)-binding Rossmann-like Domain"/>
    <property type="match status" value="1"/>
</dbReference>
<dbReference type="Proteomes" id="UP000094527">
    <property type="component" value="Unassembled WGS sequence"/>
</dbReference>
<dbReference type="Pfam" id="PF00106">
    <property type="entry name" value="adh_short"/>
    <property type="match status" value="1"/>
</dbReference>
<comment type="similarity">
    <text evidence="2 12">Belongs to the short-chain dehydrogenases/reductases (SDR) family.</text>
</comment>
<keyword evidence="4" id="KW-0521">NADP</keyword>
<gene>
    <name evidence="14" type="ORF">Ocin01_12714</name>
</gene>
<dbReference type="PRINTS" id="PR00081">
    <property type="entry name" value="GDHRDH"/>
</dbReference>
<name>A0A1D2MLZ6_ORCCI</name>
<keyword evidence="3 13" id="KW-0812">Transmembrane</keyword>
<dbReference type="OrthoDB" id="5840532at2759"/>
<dbReference type="GO" id="GO:0005811">
    <property type="term" value="C:lipid droplet"/>
    <property type="evidence" value="ECO:0007669"/>
    <property type="project" value="TreeGrafter"/>
</dbReference>
<feature type="transmembrane region" description="Helical" evidence="13">
    <location>
        <begin position="12"/>
        <end position="32"/>
    </location>
</feature>
<dbReference type="PANTHER" id="PTHR24322:SF736">
    <property type="entry name" value="RETINOL DEHYDROGENASE 10"/>
    <property type="match status" value="1"/>
</dbReference>
<dbReference type="PROSITE" id="PS00061">
    <property type="entry name" value="ADH_SHORT"/>
    <property type="match status" value="1"/>
</dbReference>
<comment type="function">
    <text evidence="9">Catalyzes the reduction of all-trans-retinal to all-trans-retinol in the presence of NADPH.</text>
</comment>
<evidence type="ECO:0000256" key="1">
    <source>
        <dbReference type="ARBA" id="ARBA00004141"/>
    </source>
</evidence>
<evidence type="ECO:0000256" key="4">
    <source>
        <dbReference type="ARBA" id="ARBA00022857"/>
    </source>
</evidence>
<evidence type="ECO:0000256" key="6">
    <source>
        <dbReference type="ARBA" id="ARBA00023002"/>
    </source>
</evidence>
<dbReference type="STRING" id="48709.A0A1D2MLZ6"/>
<keyword evidence="5 13" id="KW-1133">Transmembrane helix</keyword>
<evidence type="ECO:0000256" key="2">
    <source>
        <dbReference type="ARBA" id="ARBA00006484"/>
    </source>
</evidence>
<keyword evidence="8 13" id="KW-0472">Membrane</keyword>
<evidence type="ECO:0000256" key="5">
    <source>
        <dbReference type="ARBA" id="ARBA00022989"/>
    </source>
</evidence>
<dbReference type="InterPro" id="IPR002347">
    <property type="entry name" value="SDR_fam"/>
</dbReference>
<protein>
    <recommendedName>
        <fullName evidence="10">Short-chain dehydrogenase/reductase 3</fullName>
    </recommendedName>
    <alternativeName>
        <fullName evidence="11">Retinal short-chain dehydrogenase/reductase 1</fullName>
    </alternativeName>
</protein>
<dbReference type="PRINTS" id="PR00080">
    <property type="entry name" value="SDRFAMILY"/>
</dbReference>
<dbReference type="AlphaFoldDB" id="A0A1D2MLZ6"/>
<accession>A0A1D2MLZ6</accession>
<dbReference type="PANTHER" id="PTHR24322">
    <property type="entry name" value="PKSB"/>
    <property type="match status" value="1"/>
</dbReference>
<proteinExistence type="inferred from homology"/>
<dbReference type="EMBL" id="LJIJ01000882">
    <property type="protein sequence ID" value="ODM93968.1"/>
    <property type="molecule type" value="Genomic_DNA"/>
</dbReference>
<keyword evidence="7" id="KW-0443">Lipid metabolism</keyword>
<evidence type="ECO:0000313" key="14">
    <source>
        <dbReference type="EMBL" id="ODM93968.1"/>
    </source>
</evidence>
<evidence type="ECO:0000256" key="12">
    <source>
        <dbReference type="RuleBase" id="RU000363"/>
    </source>
</evidence>
<evidence type="ECO:0000256" key="13">
    <source>
        <dbReference type="SAM" id="Phobius"/>
    </source>
</evidence>
<reference evidence="14 15" key="1">
    <citation type="journal article" date="2016" name="Genome Biol. Evol.">
        <title>Gene Family Evolution Reflects Adaptation to Soil Environmental Stressors in the Genome of the Collembolan Orchesella cincta.</title>
        <authorList>
            <person name="Faddeeva-Vakhrusheva A."/>
            <person name="Derks M.F."/>
            <person name="Anvar S.Y."/>
            <person name="Agamennone V."/>
            <person name="Suring W."/>
            <person name="Smit S."/>
            <person name="van Straalen N.M."/>
            <person name="Roelofs D."/>
        </authorList>
    </citation>
    <scope>NUCLEOTIDE SEQUENCE [LARGE SCALE GENOMIC DNA]</scope>
    <source>
        <tissue evidence="14">Mixed pool</tissue>
    </source>
</reference>
<dbReference type="GO" id="GO:0016020">
    <property type="term" value="C:membrane"/>
    <property type="evidence" value="ECO:0007669"/>
    <property type="project" value="UniProtKB-SubCell"/>
</dbReference>
<keyword evidence="6" id="KW-0560">Oxidoreductase</keyword>
<organism evidence="14 15">
    <name type="scientific">Orchesella cincta</name>
    <name type="common">Springtail</name>
    <name type="synonym">Podura cincta</name>
    <dbReference type="NCBI Taxonomy" id="48709"/>
    <lineage>
        <taxon>Eukaryota</taxon>
        <taxon>Metazoa</taxon>
        <taxon>Ecdysozoa</taxon>
        <taxon>Arthropoda</taxon>
        <taxon>Hexapoda</taxon>
        <taxon>Collembola</taxon>
        <taxon>Entomobryomorpha</taxon>
        <taxon>Entomobryoidea</taxon>
        <taxon>Orchesellidae</taxon>
        <taxon>Orchesellinae</taxon>
        <taxon>Orchesella</taxon>
    </lineage>
</organism>
<comment type="caution">
    <text evidence="14">The sequence shown here is derived from an EMBL/GenBank/DDBJ whole genome shotgun (WGS) entry which is preliminary data.</text>
</comment>
<dbReference type="InterPro" id="IPR036291">
    <property type="entry name" value="NAD(P)-bd_dom_sf"/>
</dbReference>
<evidence type="ECO:0000256" key="3">
    <source>
        <dbReference type="ARBA" id="ARBA00022692"/>
    </source>
</evidence>
<evidence type="ECO:0000256" key="11">
    <source>
        <dbReference type="ARBA" id="ARBA00082544"/>
    </source>
</evidence>
<evidence type="ECO:0000256" key="8">
    <source>
        <dbReference type="ARBA" id="ARBA00023136"/>
    </source>
</evidence>